<dbReference type="CDD" id="cd17365">
    <property type="entry name" value="MFS_PcaK_like"/>
    <property type="match status" value="1"/>
</dbReference>
<dbReference type="PROSITE" id="PS00217">
    <property type="entry name" value="SUGAR_TRANSPORT_2"/>
    <property type="match status" value="1"/>
</dbReference>
<reference evidence="8" key="1">
    <citation type="submission" date="2017-04" db="EMBL/GenBank/DDBJ databases">
        <authorList>
            <person name="Varghese N."/>
            <person name="Submissions S."/>
        </authorList>
    </citation>
    <scope>NUCLEOTIDE SEQUENCE [LARGE SCALE GENOMIC DNA]</scope>
    <source>
        <strain evidence="8">LMG 29540</strain>
    </source>
</reference>
<evidence type="ECO:0000256" key="2">
    <source>
        <dbReference type="ARBA" id="ARBA00022692"/>
    </source>
</evidence>
<feature type="transmembrane region" description="Helical" evidence="5">
    <location>
        <begin position="261"/>
        <end position="287"/>
    </location>
</feature>
<dbReference type="InterPro" id="IPR036259">
    <property type="entry name" value="MFS_trans_sf"/>
</dbReference>
<evidence type="ECO:0000256" key="1">
    <source>
        <dbReference type="ARBA" id="ARBA00004141"/>
    </source>
</evidence>
<protein>
    <submittedName>
        <fullName evidence="7">MFS transporter, AAHS family, 4-hydroxybenzoate transporter</fullName>
    </submittedName>
</protein>
<feature type="transmembrane region" description="Helical" evidence="5">
    <location>
        <begin position="388"/>
        <end position="409"/>
    </location>
</feature>
<keyword evidence="8" id="KW-1185">Reference proteome</keyword>
<dbReference type="AlphaFoldDB" id="A0A1X7JG32"/>
<dbReference type="Pfam" id="PF07690">
    <property type="entry name" value="MFS_1"/>
    <property type="match status" value="1"/>
</dbReference>
<feature type="transmembrane region" description="Helical" evidence="5">
    <location>
        <begin position="299"/>
        <end position="317"/>
    </location>
</feature>
<dbReference type="Proteomes" id="UP000193228">
    <property type="component" value="Unassembled WGS sequence"/>
</dbReference>
<dbReference type="PANTHER" id="PTHR23508:SF10">
    <property type="entry name" value="CARBOXYLIC ACID TRANSPORTER PROTEIN HOMOLOG"/>
    <property type="match status" value="1"/>
</dbReference>
<evidence type="ECO:0000313" key="8">
    <source>
        <dbReference type="Proteomes" id="UP000193228"/>
    </source>
</evidence>
<dbReference type="SUPFAM" id="SSF103473">
    <property type="entry name" value="MFS general substrate transporter"/>
    <property type="match status" value="1"/>
</dbReference>
<feature type="domain" description="Major facilitator superfamily (MFS) profile" evidence="6">
    <location>
        <begin position="5"/>
        <end position="413"/>
    </location>
</feature>
<feature type="transmembrane region" description="Helical" evidence="5">
    <location>
        <begin position="235"/>
        <end position="255"/>
    </location>
</feature>
<feature type="transmembrane region" description="Helical" evidence="5">
    <location>
        <begin position="98"/>
        <end position="117"/>
    </location>
</feature>
<accession>A0A1X7JG32</accession>
<dbReference type="InterPro" id="IPR020846">
    <property type="entry name" value="MFS_dom"/>
</dbReference>
<keyword evidence="2 5" id="KW-0812">Transmembrane</keyword>
<name>A0A1X7JG32_9BURK</name>
<feature type="transmembrane region" description="Helical" evidence="5">
    <location>
        <begin position="129"/>
        <end position="147"/>
    </location>
</feature>
<feature type="transmembrane region" description="Helical" evidence="5">
    <location>
        <begin position="159"/>
        <end position="179"/>
    </location>
</feature>
<evidence type="ECO:0000256" key="4">
    <source>
        <dbReference type="ARBA" id="ARBA00023136"/>
    </source>
</evidence>
<dbReference type="EMBL" id="FXAT01000002">
    <property type="protein sequence ID" value="SMG26694.1"/>
    <property type="molecule type" value="Genomic_DNA"/>
</dbReference>
<gene>
    <name evidence="7" type="ORF">SAMN06265784_102568</name>
</gene>
<organism evidence="7 8">
    <name type="scientific">Paraburkholderia susongensis</name>
    <dbReference type="NCBI Taxonomy" id="1515439"/>
    <lineage>
        <taxon>Bacteria</taxon>
        <taxon>Pseudomonadati</taxon>
        <taxon>Pseudomonadota</taxon>
        <taxon>Betaproteobacteria</taxon>
        <taxon>Burkholderiales</taxon>
        <taxon>Burkholderiaceae</taxon>
        <taxon>Paraburkholderia</taxon>
    </lineage>
</organism>
<dbReference type="GO" id="GO:0005886">
    <property type="term" value="C:plasma membrane"/>
    <property type="evidence" value="ECO:0007669"/>
    <property type="project" value="TreeGrafter"/>
</dbReference>
<evidence type="ECO:0000259" key="6">
    <source>
        <dbReference type="PROSITE" id="PS50850"/>
    </source>
</evidence>
<feature type="transmembrane region" description="Helical" evidence="5">
    <location>
        <begin position="71"/>
        <end position="92"/>
    </location>
</feature>
<keyword evidence="4 5" id="KW-0472">Membrane</keyword>
<dbReference type="GO" id="GO:0046943">
    <property type="term" value="F:carboxylic acid transmembrane transporter activity"/>
    <property type="evidence" value="ECO:0007669"/>
    <property type="project" value="TreeGrafter"/>
</dbReference>
<feature type="transmembrane region" description="Helical" evidence="5">
    <location>
        <begin position="40"/>
        <end position="59"/>
    </location>
</feature>
<feature type="transmembrane region" description="Helical" evidence="5">
    <location>
        <begin position="359"/>
        <end position="382"/>
    </location>
</feature>
<evidence type="ECO:0000256" key="5">
    <source>
        <dbReference type="SAM" id="Phobius"/>
    </source>
</evidence>
<dbReference type="STRING" id="1515439.SAMN06265784_102568"/>
<dbReference type="PROSITE" id="PS50850">
    <property type="entry name" value="MFS"/>
    <property type="match status" value="1"/>
</dbReference>
<sequence length="428" mass="43523">MQMAIIVLCGAVALVDGFDTQAIAFVAPHIAAAWGLAPATFGPVFAAGLLGSFIGALSIGQLGDRIGRKPALLLSIAIFGLASVSTVLANSVDVLASIRLVTGFGLGGALPCFVALASEYAPAKRRESMVSTMFCGFPIGAVIGGLASESIVAAAGWKGVFVIGGILPLVIGVIFFLVVPESIAFLEHRGEHEKVRRICERLAIDISDRPSAPSHGLSRASVAQLFAQRRAAGTLLLWATLFLSLLLTYLLINWIPLAAHIVGASVGAAVIAVALLNLGAVVGCTVIGRLADRYAAPRVIAAAYAAGAIAVLLIGQAQHSAAWLGVAAFLSGVLSIGAQMCTVSFCASFYSTSLRATGVGWAMGIGRAGAIVGPLLGGYMMAAKVDAATMFAVAAATSLGAAATVWPIARLSGASARHDGTVTSSDER</sequence>
<keyword evidence="3 5" id="KW-1133">Transmembrane helix</keyword>
<evidence type="ECO:0000313" key="7">
    <source>
        <dbReference type="EMBL" id="SMG26694.1"/>
    </source>
</evidence>
<evidence type="ECO:0000256" key="3">
    <source>
        <dbReference type="ARBA" id="ARBA00022989"/>
    </source>
</evidence>
<comment type="subcellular location">
    <subcellularLocation>
        <location evidence="1">Membrane</location>
        <topology evidence="1">Multi-pass membrane protein</topology>
    </subcellularLocation>
</comment>
<proteinExistence type="predicted"/>
<feature type="transmembrane region" description="Helical" evidence="5">
    <location>
        <begin position="323"/>
        <end position="347"/>
    </location>
</feature>
<dbReference type="InterPro" id="IPR011701">
    <property type="entry name" value="MFS"/>
</dbReference>
<dbReference type="PANTHER" id="PTHR23508">
    <property type="entry name" value="CARBOXYLIC ACID TRANSPORTER PROTEIN HOMOLOG"/>
    <property type="match status" value="1"/>
</dbReference>
<dbReference type="Gene3D" id="1.20.1250.20">
    <property type="entry name" value="MFS general substrate transporter like domains"/>
    <property type="match status" value="1"/>
</dbReference>
<dbReference type="InterPro" id="IPR005829">
    <property type="entry name" value="Sugar_transporter_CS"/>
</dbReference>